<evidence type="ECO:0000256" key="1">
    <source>
        <dbReference type="SAM" id="MobiDB-lite"/>
    </source>
</evidence>
<proteinExistence type="predicted"/>
<feature type="region of interest" description="Disordered" evidence="1">
    <location>
        <begin position="1"/>
        <end position="26"/>
    </location>
</feature>
<protein>
    <recommendedName>
        <fullName evidence="3">Translation machinery associated TMA7</fullName>
    </recommendedName>
</protein>
<accession>A0A061RYA9</accession>
<dbReference type="InterPro" id="IPR015157">
    <property type="entry name" value="TMA7"/>
</dbReference>
<gene>
    <name evidence="2" type="ORF">TSPGSL018_16556</name>
</gene>
<reference evidence="2" key="1">
    <citation type="submission" date="2014-05" db="EMBL/GenBank/DDBJ databases">
        <title>The transcriptome of the halophilic microalga Tetraselmis sp. GSL018 isolated from the Great Salt Lake, Utah.</title>
        <authorList>
            <person name="Jinkerson R.E."/>
            <person name="D'Adamo S."/>
            <person name="Posewitz M.C."/>
        </authorList>
    </citation>
    <scope>NUCLEOTIDE SEQUENCE</scope>
    <source>
        <strain evidence="2">GSL018</strain>
    </source>
</reference>
<name>A0A061RYA9_9CHLO</name>
<dbReference type="Pfam" id="PF09072">
    <property type="entry name" value="TMA7"/>
    <property type="match status" value="1"/>
</dbReference>
<evidence type="ECO:0000313" key="2">
    <source>
        <dbReference type="EMBL" id="JAC77897.1"/>
    </source>
</evidence>
<sequence length="55" mass="5901">MPGKDGGKAKPLKTPKKQGKDLDESDIEFRNKQKADAAAIKAYQQANSKGGGKKK</sequence>
<evidence type="ECO:0008006" key="3">
    <source>
        <dbReference type="Google" id="ProtNLM"/>
    </source>
</evidence>
<dbReference type="EMBL" id="GBEZ01007577">
    <property type="protein sequence ID" value="JAC77897.1"/>
    <property type="molecule type" value="Transcribed_RNA"/>
</dbReference>
<dbReference type="AlphaFoldDB" id="A0A061RYA9"/>
<organism evidence="2">
    <name type="scientific">Tetraselmis sp. GSL018</name>
    <dbReference type="NCBI Taxonomy" id="582737"/>
    <lineage>
        <taxon>Eukaryota</taxon>
        <taxon>Viridiplantae</taxon>
        <taxon>Chlorophyta</taxon>
        <taxon>core chlorophytes</taxon>
        <taxon>Chlorodendrophyceae</taxon>
        <taxon>Chlorodendrales</taxon>
        <taxon>Chlorodendraceae</taxon>
        <taxon>Tetraselmis</taxon>
    </lineage>
</organism>